<evidence type="ECO:0000256" key="3">
    <source>
        <dbReference type="RuleBase" id="RU004560"/>
    </source>
</evidence>
<feature type="domain" description="Septin-type G" evidence="5">
    <location>
        <begin position="189"/>
        <end position="463"/>
    </location>
</feature>
<name>A0A370TFZ3_9HELO</name>
<dbReference type="FunFam" id="3.40.50.300:FF:000196">
    <property type="entry name" value="Cell division control 3"/>
    <property type="match status" value="1"/>
</dbReference>
<dbReference type="STRING" id="2656787.A0A370TFZ3"/>
<protein>
    <submittedName>
        <fullName evidence="6">Putative septin-7</fullName>
    </submittedName>
</protein>
<dbReference type="GeneID" id="43601018"/>
<dbReference type="InterPro" id="IPR027417">
    <property type="entry name" value="P-loop_NTPase"/>
</dbReference>
<organism evidence="6 7">
    <name type="scientific">Venustampulla echinocandica</name>
    <dbReference type="NCBI Taxonomy" id="2656787"/>
    <lineage>
        <taxon>Eukaryota</taxon>
        <taxon>Fungi</taxon>
        <taxon>Dikarya</taxon>
        <taxon>Ascomycota</taxon>
        <taxon>Pezizomycotina</taxon>
        <taxon>Leotiomycetes</taxon>
        <taxon>Helotiales</taxon>
        <taxon>Pleuroascaceae</taxon>
        <taxon>Venustampulla</taxon>
    </lineage>
</organism>
<dbReference type="Proteomes" id="UP000254866">
    <property type="component" value="Unassembled WGS sequence"/>
</dbReference>
<dbReference type="RefSeq" id="XP_031867083.1">
    <property type="nucleotide sequence ID" value="XM_032016792.1"/>
</dbReference>
<dbReference type="GO" id="GO:0032156">
    <property type="term" value="C:septin cytoskeleton"/>
    <property type="evidence" value="ECO:0007669"/>
    <property type="project" value="UniProtKB-ARBA"/>
</dbReference>
<dbReference type="Gene3D" id="3.40.50.300">
    <property type="entry name" value="P-loop containing nucleotide triphosphate hydrolases"/>
    <property type="match status" value="1"/>
</dbReference>
<dbReference type="OrthoDB" id="416553at2759"/>
<gene>
    <name evidence="6" type="ORF">BP5553_08169</name>
</gene>
<keyword evidence="2 3" id="KW-0342">GTP-binding</keyword>
<reference evidence="6 7" key="1">
    <citation type="journal article" date="2018" name="IMA Fungus">
        <title>IMA Genome-F 9: Draft genome sequence of Annulohypoxylon stygium, Aspergillus mulundensis, Berkeleyomyces basicola (syn. Thielaviopsis basicola), Ceratocystis smalleyi, two Cercospora beticola strains, Coleophoma cylindrospora, Fusarium fracticaudum, Phialophora cf. hyalina, and Morchella septimelata.</title>
        <authorList>
            <person name="Wingfield B.D."/>
            <person name="Bills G.F."/>
            <person name="Dong Y."/>
            <person name="Huang W."/>
            <person name="Nel W.J."/>
            <person name="Swalarsk-Parry B.S."/>
            <person name="Vaghefi N."/>
            <person name="Wilken P.M."/>
            <person name="An Z."/>
            <person name="de Beer Z.W."/>
            <person name="De Vos L."/>
            <person name="Chen L."/>
            <person name="Duong T.A."/>
            <person name="Gao Y."/>
            <person name="Hammerbacher A."/>
            <person name="Kikkert J.R."/>
            <person name="Li Y."/>
            <person name="Li H."/>
            <person name="Li K."/>
            <person name="Li Q."/>
            <person name="Liu X."/>
            <person name="Ma X."/>
            <person name="Naidoo K."/>
            <person name="Pethybridge S.J."/>
            <person name="Sun J."/>
            <person name="Steenkamp E.T."/>
            <person name="van der Nest M.A."/>
            <person name="van Wyk S."/>
            <person name="Wingfield M.J."/>
            <person name="Xiong C."/>
            <person name="Yue Q."/>
            <person name="Zhang X."/>
        </authorList>
    </citation>
    <scope>NUCLEOTIDE SEQUENCE [LARGE SCALE GENOMIC DNA]</scope>
    <source>
        <strain evidence="6 7">BP 5553</strain>
    </source>
</reference>
<evidence type="ECO:0000313" key="6">
    <source>
        <dbReference type="EMBL" id="RDL33801.1"/>
    </source>
</evidence>
<dbReference type="GO" id="GO:0005525">
    <property type="term" value="F:GTP binding"/>
    <property type="evidence" value="ECO:0007669"/>
    <property type="project" value="UniProtKB-KW"/>
</dbReference>
<dbReference type="SUPFAM" id="SSF52540">
    <property type="entry name" value="P-loop containing nucleoside triphosphate hydrolases"/>
    <property type="match status" value="1"/>
</dbReference>
<evidence type="ECO:0000256" key="4">
    <source>
        <dbReference type="SAM" id="MobiDB-lite"/>
    </source>
</evidence>
<dbReference type="PANTHER" id="PTHR18884">
    <property type="entry name" value="SEPTIN"/>
    <property type="match status" value="1"/>
</dbReference>
<feature type="compositionally biased region" description="Low complexity" evidence="4">
    <location>
        <begin position="114"/>
        <end position="123"/>
    </location>
</feature>
<dbReference type="Pfam" id="PF00735">
    <property type="entry name" value="Septin"/>
    <property type="match status" value="1"/>
</dbReference>
<feature type="compositionally biased region" description="Basic and acidic residues" evidence="4">
    <location>
        <begin position="540"/>
        <end position="559"/>
    </location>
</feature>
<keyword evidence="7" id="KW-1185">Reference proteome</keyword>
<feature type="region of interest" description="Disordered" evidence="4">
    <location>
        <begin position="114"/>
        <end position="158"/>
    </location>
</feature>
<comment type="caution">
    <text evidence="6">The sequence shown here is derived from an EMBL/GenBank/DDBJ whole genome shotgun (WGS) entry which is preliminary data.</text>
</comment>
<comment type="similarity">
    <text evidence="3">Belongs to the TRAFAC class TrmE-Era-EngA-EngB-Septin-like GTPase superfamily. Septin GTPase family.</text>
</comment>
<evidence type="ECO:0000256" key="2">
    <source>
        <dbReference type="ARBA" id="ARBA00023134"/>
    </source>
</evidence>
<accession>A0A370TFZ3</accession>
<dbReference type="CDD" id="cd01850">
    <property type="entry name" value="CDC_Septin"/>
    <property type="match status" value="1"/>
</dbReference>
<dbReference type="InterPro" id="IPR016491">
    <property type="entry name" value="Septin"/>
</dbReference>
<feature type="region of interest" description="Disordered" evidence="4">
    <location>
        <begin position="540"/>
        <end position="565"/>
    </location>
</feature>
<evidence type="ECO:0000313" key="7">
    <source>
        <dbReference type="Proteomes" id="UP000254866"/>
    </source>
</evidence>
<evidence type="ECO:0000256" key="1">
    <source>
        <dbReference type="ARBA" id="ARBA00022741"/>
    </source>
</evidence>
<feature type="region of interest" description="Disordered" evidence="4">
    <location>
        <begin position="1"/>
        <end position="30"/>
    </location>
</feature>
<dbReference type="InterPro" id="IPR030379">
    <property type="entry name" value="G_SEPTIN_dom"/>
</dbReference>
<dbReference type="PROSITE" id="PS51719">
    <property type="entry name" value="G_SEPTIN"/>
    <property type="match status" value="1"/>
</dbReference>
<sequence length="565" mass="63887">MMFSLSSRLSPSRLSRSEGASRPPAIQGPKVEAATNFHTFPRNAHGNQRSGSSVQYRSMLNVDDTTNGYPIFCPAEEPMEHWPTSELNRMTYNNATLNDEANILSFSTASNGVAPAAPTRASPAPAPNGKSVSPQPQSPPEVPQSVSSTDPKVAAQQASDMRNIVRRKLTGYVGFANLPNQWHRKSVRKGFNFNVMVVGESGLGKSTLVNTLFNTSLYPPRERKGPSLDIIPKTVAIQSISADIEENGVRLRLTVVDTPGFGDFVNNDESWRPIVDNIEQRFDAYLDAENKVNRMNIVDNRVHACVYFIQPTGHALKPLDIEVMRRLHTKVNLIPVIAKADTMTDEEILAFKSRILADIKHHDIQIFEGPRYELDDDETIAENNEIMSKVPFAVVGANSEITSADGRKVRGRSYPWGIIEVDNEEHCDFVKLRQMLIRTHMEELKEHTNNALYENYRSEKLTAMGVAQDPSVFKEVNPAVKQEEERTLHEQKLAKMEAEMKMVFQQKVSEKESKLKQSEEELYARHREMKEQLERQRMELEEKKSRIESGRPLEKEGKRKGFSLR</sequence>
<evidence type="ECO:0000259" key="5">
    <source>
        <dbReference type="PROSITE" id="PS51719"/>
    </source>
</evidence>
<keyword evidence="1 3" id="KW-0547">Nucleotide-binding</keyword>
<dbReference type="EMBL" id="NPIC01000008">
    <property type="protein sequence ID" value="RDL33801.1"/>
    <property type="molecule type" value="Genomic_DNA"/>
</dbReference>
<dbReference type="GO" id="GO:0005938">
    <property type="term" value="C:cell cortex"/>
    <property type="evidence" value="ECO:0007669"/>
    <property type="project" value="UniProtKB-ARBA"/>
</dbReference>
<dbReference type="AlphaFoldDB" id="A0A370TFZ3"/>
<proteinExistence type="inferred from homology"/>
<feature type="compositionally biased region" description="Low complexity" evidence="4">
    <location>
        <begin position="1"/>
        <end position="14"/>
    </location>
</feature>